<evidence type="ECO:0000313" key="2">
    <source>
        <dbReference type="Proteomes" id="UP000192907"/>
    </source>
</evidence>
<evidence type="ECO:0000313" key="1">
    <source>
        <dbReference type="EMBL" id="SMF52677.1"/>
    </source>
</evidence>
<organism evidence="1 2">
    <name type="scientific">Pseudobacteriovorax antillogorgiicola</name>
    <dbReference type="NCBI Taxonomy" id="1513793"/>
    <lineage>
        <taxon>Bacteria</taxon>
        <taxon>Pseudomonadati</taxon>
        <taxon>Bdellovibrionota</taxon>
        <taxon>Oligoflexia</taxon>
        <taxon>Oligoflexales</taxon>
        <taxon>Pseudobacteriovoracaceae</taxon>
        <taxon>Pseudobacteriovorax</taxon>
    </lineage>
</organism>
<keyword evidence="2" id="KW-1185">Reference proteome</keyword>
<name>A0A1Y6CEZ0_9BACT</name>
<proteinExistence type="predicted"/>
<accession>A0A1Y6CEZ0</accession>
<dbReference type="RefSeq" id="WP_159455502.1">
    <property type="nucleotide sequence ID" value="NZ_FWZT01000016.1"/>
</dbReference>
<protein>
    <submittedName>
        <fullName evidence="1">Uncharacterized protein</fullName>
    </submittedName>
</protein>
<dbReference type="Proteomes" id="UP000192907">
    <property type="component" value="Unassembled WGS sequence"/>
</dbReference>
<dbReference type="AlphaFoldDB" id="A0A1Y6CEZ0"/>
<reference evidence="2" key="1">
    <citation type="submission" date="2017-04" db="EMBL/GenBank/DDBJ databases">
        <authorList>
            <person name="Varghese N."/>
            <person name="Submissions S."/>
        </authorList>
    </citation>
    <scope>NUCLEOTIDE SEQUENCE [LARGE SCALE GENOMIC DNA]</scope>
    <source>
        <strain evidence="2">RKEM611</strain>
    </source>
</reference>
<gene>
    <name evidence="1" type="ORF">SAMN06296036_11673</name>
</gene>
<sequence length="47" mass="5886">MNPGKRMEFDFASWLLKRKEYQYVPSWTYQEEERAKQDRRRKATMKA</sequence>
<dbReference type="EMBL" id="FWZT01000016">
    <property type="protein sequence ID" value="SMF52677.1"/>
    <property type="molecule type" value="Genomic_DNA"/>
</dbReference>